<feature type="transmembrane region" description="Helical" evidence="1">
    <location>
        <begin position="33"/>
        <end position="53"/>
    </location>
</feature>
<dbReference type="EMBL" id="JAQMJT010000001">
    <property type="protein sequence ID" value="MDB8612868.1"/>
    <property type="molecule type" value="Genomic_DNA"/>
</dbReference>
<proteinExistence type="predicted"/>
<name>A0AAW6D5R7_STRSL</name>
<comment type="caution">
    <text evidence="2">The sequence shown here is derived from an EMBL/GenBank/DDBJ whole genome shotgun (WGS) entry which is preliminary data.</text>
</comment>
<sequence>MSTNNTSKIVIRLKRVTNNTTSKGTWFKKVINIGKYIGIVIAFLVSITTLYQFTDSFYQKKQNDDTEKLKKFVEAGRKVYYSKAKYDYIAHYPEWPKSFSDKLTEIGLKQDYEQNLSILNIYGDSSNSYLGKVKSNATKLKNNTDAFLQFTEPPTGDTESDEYKKWEKENNERLEKYINNKVKPEEYNRSLEKYETRELEIIDSNTLNNALYNLFLNIRGFIWKNITYIVIVILIGGVSLWGYKKYRNSH</sequence>
<reference evidence="2" key="1">
    <citation type="submission" date="2023-01" db="EMBL/GenBank/DDBJ databases">
        <title>Human gut microbiome strain richness.</title>
        <authorList>
            <person name="Chen-Liaw A."/>
        </authorList>
    </citation>
    <scope>NUCLEOTIDE SEQUENCE</scope>
    <source>
        <strain evidence="2">1001095st1_G4_1001095IJ_161003</strain>
    </source>
</reference>
<keyword evidence="1" id="KW-0812">Transmembrane</keyword>
<evidence type="ECO:0000313" key="3">
    <source>
        <dbReference type="Proteomes" id="UP001210204"/>
    </source>
</evidence>
<dbReference type="AlphaFoldDB" id="A0AAW6D5R7"/>
<protein>
    <submittedName>
        <fullName evidence="2">Uncharacterized protein</fullName>
    </submittedName>
</protein>
<accession>A0AAW6D5R7</accession>
<dbReference type="Proteomes" id="UP001210204">
    <property type="component" value="Unassembled WGS sequence"/>
</dbReference>
<dbReference type="RefSeq" id="WP_155124170.1">
    <property type="nucleotide sequence ID" value="NZ_JADOZZ010000001.1"/>
</dbReference>
<organism evidence="2 3">
    <name type="scientific">Streptococcus salivarius</name>
    <dbReference type="NCBI Taxonomy" id="1304"/>
    <lineage>
        <taxon>Bacteria</taxon>
        <taxon>Bacillati</taxon>
        <taxon>Bacillota</taxon>
        <taxon>Bacilli</taxon>
        <taxon>Lactobacillales</taxon>
        <taxon>Streptococcaceae</taxon>
        <taxon>Streptococcus</taxon>
    </lineage>
</organism>
<evidence type="ECO:0000256" key="1">
    <source>
        <dbReference type="SAM" id="Phobius"/>
    </source>
</evidence>
<feature type="transmembrane region" description="Helical" evidence="1">
    <location>
        <begin position="226"/>
        <end position="243"/>
    </location>
</feature>
<gene>
    <name evidence="2" type="ORF">PNU26_00415</name>
</gene>
<evidence type="ECO:0000313" key="2">
    <source>
        <dbReference type="EMBL" id="MDB8612868.1"/>
    </source>
</evidence>
<keyword evidence="1" id="KW-0472">Membrane</keyword>
<keyword evidence="1" id="KW-1133">Transmembrane helix</keyword>